<protein>
    <submittedName>
        <fullName evidence="3">Alpha/Beta hydrolase protein</fullName>
    </submittedName>
</protein>
<dbReference type="InterPro" id="IPR050300">
    <property type="entry name" value="GDXG_lipolytic_enzyme"/>
</dbReference>
<proteinExistence type="predicted"/>
<dbReference type="PANTHER" id="PTHR48081:SF31">
    <property type="entry name" value="STERYL ACETYL HYDROLASE MUG81-RELATED"/>
    <property type="match status" value="1"/>
</dbReference>
<gene>
    <name evidence="3" type="ORF">EDD36DRAFT_498698</name>
</gene>
<dbReference type="InterPro" id="IPR013094">
    <property type="entry name" value="AB_hydrolase_3"/>
</dbReference>
<evidence type="ECO:0000256" key="1">
    <source>
        <dbReference type="ARBA" id="ARBA00022801"/>
    </source>
</evidence>
<keyword evidence="1 3" id="KW-0378">Hydrolase</keyword>
<evidence type="ECO:0000313" key="4">
    <source>
        <dbReference type="Proteomes" id="UP001203852"/>
    </source>
</evidence>
<dbReference type="SUPFAM" id="SSF53474">
    <property type="entry name" value="alpha/beta-Hydrolases"/>
    <property type="match status" value="1"/>
</dbReference>
<dbReference type="AlphaFoldDB" id="A0AAN6DRI6"/>
<dbReference type="PANTHER" id="PTHR48081">
    <property type="entry name" value="AB HYDROLASE SUPERFAMILY PROTEIN C4A8.06C"/>
    <property type="match status" value="1"/>
</dbReference>
<reference evidence="3" key="1">
    <citation type="journal article" date="2022" name="bioRxiv">
        <title>Deciphering the potential niche of two novel black yeast fungi from a biological soil crust based on their genomes, phenotypes, and melanin regulation.</title>
        <authorList>
            <consortium name="DOE Joint Genome Institute"/>
            <person name="Carr E.C."/>
            <person name="Barton Q."/>
            <person name="Grambo S."/>
            <person name="Sullivan M."/>
            <person name="Renfro C.M."/>
            <person name="Kuo A."/>
            <person name="Pangilinan J."/>
            <person name="Lipzen A."/>
            <person name="Keymanesh K."/>
            <person name="Savage E."/>
            <person name="Barry K."/>
            <person name="Grigoriev I.V."/>
            <person name="Riekhof W.R."/>
            <person name="Harris S.S."/>
        </authorList>
    </citation>
    <scope>NUCLEOTIDE SEQUENCE</scope>
    <source>
        <strain evidence="3">JF 03-4F</strain>
    </source>
</reference>
<keyword evidence="4" id="KW-1185">Reference proteome</keyword>
<dbReference type="GO" id="GO:0016787">
    <property type="term" value="F:hydrolase activity"/>
    <property type="evidence" value="ECO:0007669"/>
    <property type="project" value="UniProtKB-KW"/>
</dbReference>
<dbReference type="InterPro" id="IPR029058">
    <property type="entry name" value="AB_hydrolase_fold"/>
</dbReference>
<dbReference type="Pfam" id="PF07859">
    <property type="entry name" value="Abhydrolase_3"/>
    <property type="match status" value="1"/>
</dbReference>
<accession>A0AAN6DRI6</accession>
<evidence type="ECO:0000259" key="2">
    <source>
        <dbReference type="Pfam" id="PF07859"/>
    </source>
</evidence>
<dbReference type="Proteomes" id="UP001203852">
    <property type="component" value="Unassembled WGS sequence"/>
</dbReference>
<sequence length="314" mass="34374">MPRSDAHDARNAAFRQAFGKPFEYKESAAPTAEVITEEAKKLDIPHFVEDVPASKGARIHWLGDRSAKKVLLYFHGGGFCFPAFPGHVRMWNQCLQTLNPKTDIVIAALEYGLTKDIRYPVQITQGTEALRFILDKGYSPSDIAIGGDSGGGNLALGIISILLHGLNGIPPLKLDGPLAGVLLISPMVSFSTESESWTTNKDKDCVAPISMTLLGPAYVDAKDVNNYSEPLQADVAWWKDLPAKSVLNVYGEDECFKSHVVELGEKLTKAGNHVENVECPAHVHIDWVLDLQVGFEPGIMSVKILDWLSRVLRG</sequence>
<organism evidence="3 4">
    <name type="scientific">Exophiala viscosa</name>
    <dbReference type="NCBI Taxonomy" id="2486360"/>
    <lineage>
        <taxon>Eukaryota</taxon>
        <taxon>Fungi</taxon>
        <taxon>Dikarya</taxon>
        <taxon>Ascomycota</taxon>
        <taxon>Pezizomycotina</taxon>
        <taxon>Eurotiomycetes</taxon>
        <taxon>Chaetothyriomycetidae</taxon>
        <taxon>Chaetothyriales</taxon>
        <taxon>Herpotrichiellaceae</taxon>
        <taxon>Exophiala</taxon>
    </lineage>
</organism>
<comment type="caution">
    <text evidence="3">The sequence shown here is derived from an EMBL/GenBank/DDBJ whole genome shotgun (WGS) entry which is preliminary data.</text>
</comment>
<dbReference type="Gene3D" id="3.40.50.1820">
    <property type="entry name" value="alpha/beta hydrolase"/>
    <property type="match status" value="1"/>
</dbReference>
<dbReference type="EMBL" id="MU404359">
    <property type="protein sequence ID" value="KAI1609887.1"/>
    <property type="molecule type" value="Genomic_DNA"/>
</dbReference>
<feature type="domain" description="Alpha/beta hydrolase fold-3" evidence="2">
    <location>
        <begin position="71"/>
        <end position="284"/>
    </location>
</feature>
<evidence type="ECO:0000313" key="3">
    <source>
        <dbReference type="EMBL" id="KAI1609887.1"/>
    </source>
</evidence>
<name>A0AAN6DRI6_9EURO</name>